<accession>A0A2A6CL15</accession>
<reference evidence="2" key="1">
    <citation type="journal article" date="2008" name="Nat. Genet.">
        <title>The Pristionchus pacificus genome provides a unique perspective on nematode lifestyle and parasitism.</title>
        <authorList>
            <person name="Dieterich C."/>
            <person name="Clifton S.W."/>
            <person name="Schuster L.N."/>
            <person name="Chinwalla A."/>
            <person name="Delehaunty K."/>
            <person name="Dinkelacker I."/>
            <person name="Fulton L."/>
            <person name="Fulton R."/>
            <person name="Godfrey J."/>
            <person name="Minx P."/>
            <person name="Mitreva M."/>
            <person name="Roeseler W."/>
            <person name="Tian H."/>
            <person name="Witte H."/>
            <person name="Yang S.P."/>
            <person name="Wilson R.K."/>
            <person name="Sommer R.J."/>
        </authorList>
    </citation>
    <scope>NUCLEOTIDE SEQUENCE [LARGE SCALE GENOMIC DNA]</scope>
    <source>
        <strain evidence="2">PS312</strain>
    </source>
</reference>
<dbReference type="AlphaFoldDB" id="A0A2A6CL15"/>
<dbReference type="OrthoDB" id="5859135at2759"/>
<dbReference type="InterPro" id="IPR019428">
    <property type="entry name" value="7TM_GPCR_serpentine_rcpt_Str"/>
</dbReference>
<sequence length="289" mass="32746">MVNPLYSWTFRDPFHPIFIETTTTMSIASNAFLILIAFLSSAGQQIGSYRYLLAFFALCDIWTSIGHAVVQPYVHLTSAGFYFFPRHGGRELFGKPFDTISVLFFIATYYQTFLVLAFHFVYRYKTVTRGLHSSFNSRWGMPQWILMGTTVNVIYIGAFLLTVAIGMTPSPKNRDAVPHEIFDIYGVNLKDEHYGFTVMAVRTAVPCVFSYAPLAVCLMWPFTGISLGAFGNVLFLITAIFPSIDAFFVLYFIRSFRAAIIRIFRLPFDTGSVIEPSETEHTKTVANRI</sequence>
<dbReference type="Pfam" id="PF10326">
    <property type="entry name" value="7TM_GPCR_Str"/>
    <property type="match status" value="2"/>
</dbReference>
<keyword evidence="2" id="KW-1185">Reference proteome</keyword>
<accession>A0A8R1UX75</accession>
<dbReference type="PANTHER" id="PTHR22943:SF248">
    <property type="entry name" value="SEVEN TM RECEPTOR"/>
    <property type="match status" value="1"/>
</dbReference>
<proteinExistence type="predicted"/>
<evidence type="ECO:0000313" key="1">
    <source>
        <dbReference type="EnsemblMetazoa" id="PPA40869.1"/>
    </source>
</evidence>
<gene>
    <name evidence="1" type="primary">WBGene00279238</name>
</gene>
<organism evidence="1 2">
    <name type="scientific">Pristionchus pacificus</name>
    <name type="common">Parasitic nematode worm</name>
    <dbReference type="NCBI Taxonomy" id="54126"/>
    <lineage>
        <taxon>Eukaryota</taxon>
        <taxon>Metazoa</taxon>
        <taxon>Ecdysozoa</taxon>
        <taxon>Nematoda</taxon>
        <taxon>Chromadorea</taxon>
        <taxon>Rhabditida</taxon>
        <taxon>Rhabditina</taxon>
        <taxon>Diplogasteromorpha</taxon>
        <taxon>Diplogasteroidea</taxon>
        <taxon>Neodiplogasteridae</taxon>
        <taxon>Pristionchus</taxon>
    </lineage>
</organism>
<dbReference type="SUPFAM" id="SSF81321">
    <property type="entry name" value="Family A G protein-coupled receptor-like"/>
    <property type="match status" value="1"/>
</dbReference>
<dbReference type="Proteomes" id="UP000005239">
    <property type="component" value="Unassembled WGS sequence"/>
</dbReference>
<name>A0A2A6CL15_PRIPA</name>
<dbReference type="PANTHER" id="PTHR22943">
    <property type="entry name" value="7-TRANSMEMBRANE DOMAIN RECEPTOR C.ELEGANS"/>
    <property type="match status" value="1"/>
</dbReference>
<protein>
    <submittedName>
        <fullName evidence="1">G protein-coupled receptor</fullName>
    </submittedName>
</protein>
<evidence type="ECO:0000313" key="2">
    <source>
        <dbReference type="Proteomes" id="UP000005239"/>
    </source>
</evidence>
<dbReference type="EnsemblMetazoa" id="PPA40869.1">
    <property type="protein sequence ID" value="PPA40869.1"/>
    <property type="gene ID" value="WBGene00279238"/>
</dbReference>
<reference evidence="1" key="2">
    <citation type="submission" date="2022-06" db="UniProtKB">
        <authorList>
            <consortium name="EnsemblMetazoa"/>
        </authorList>
    </citation>
    <scope>IDENTIFICATION</scope>
    <source>
        <strain evidence="1">PS312</strain>
    </source>
</reference>